<evidence type="ECO:0000313" key="2">
    <source>
        <dbReference type="EMBL" id="MDN4602192.1"/>
    </source>
</evidence>
<dbReference type="Gene3D" id="3.30.980.10">
    <property type="entry name" value="Threonyl-trna Synthetase, Chain A, domain 2"/>
    <property type="match status" value="1"/>
</dbReference>
<feature type="domain" description="Threonyl/alanyl tRNA synthetase SAD" evidence="1">
    <location>
        <begin position="38"/>
        <end position="86"/>
    </location>
</feature>
<keyword evidence="3" id="KW-1185">Reference proteome</keyword>
<name>A0ABT8JCG1_9BACL</name>
<dbReference type="EMBL" id="JAROCD010000006">
    <property type="protein sequence ID" value="MDN4602192.1"/>
    <property type="molecule type" value="Genomic_DNA"/>
</dbReference>
<dbReference type="PANTHER" id="PTHR11777">
    <property type="entry name" value="ALANYL-TRNA SYNTHETASE"/>
    <property type="match status" value="1"/>
</dbReference>
<dbReference type="RefSeq" id="WP_301246951.1">
    <property type="nucleotide sequence ID" value="NZ_JAROCD010000006.1"/>
</dbReference>
<dbReference type="InterPro" id="IPR018163">
    <property type="entry name" value="Thr/Ala-tRNA-synth_IIc_edit"/>
</dbReference>
<dbReference type="SMART" id="SM00863">
    <property type="entry name" value="tRNA_SAD"/>
    <property type="match status" value="1"/>
</dbReference>
<proteinExistence type="predicted"/>
<accession>A0ABT8JCG1</accession>
<comment type="caution">
    <text evidence="2">The sequence shown here is derived from an EMBL/GenBank/DDBJ whole genome shotgun (WGS) entry which is preliminary data.</text>
</comment>
<protein>
    <recommendedName>
        <fullName evidence="1">Threonyl/alanyl tRNA synthetase SAD domain-containing protein</fullName>
    </recommendedName>
</protein>
<evidence type="ECO:0000259" key="1">
    <source>
        <dbReference type="SMART" id="SM00863"/>
    </source>
</evidence>
<gene>
    <name evidence="2" type="ORF">P5G61_13235</name>
</gene>
<organism evidence="2 3">
    <name type="scientific">Paenibacillus vandeheii</name>
    <dbReference type="NCBI Taxonomy" id="3035917"/>
    <lineage>
        <taxon>Bacteria</taxon>
        <taxon>Bacillati</taxon>
        <taxon>Bacillota</taxon>
        <taxon>Bacilli</taxon>
        <taxon>Bacillales</taxon>
        <taxon>Paenibacillaceae</taxon>
        <taxon>Paenibacillus</taxon>
    </lineage>
</organism>
<dbReference type="InterPro" id="IPR050058">
    <property type="entry name" value="Ala-tRNA_ligase"/>
</dbReference>
<dbReference type="InterPro" id="IPR012947">
    <property type="entry name" value="tRNA_SAD"/>
</dbReference>
<dbReference type="SUPFAM" id="SSF55186">
    <property type="entry name" value="ThrRS/AlaRS common domain"/>
    <property type="match status" value="1"/>
</dbReference>
<dbReference type="Pfam" id="PF07973">
    <property type="entry name" value="tRNA_SAD"/>
    <property type="match status" value="1"/>
</dbReference>
<evidence type="ECO:0000313" key="3">
    <source>
        <dbReference type="Proteomes" id="UP001174205"/>
    </source>
</evidence>
<dbReference type="Proteomes" id="UP001174205">
    <property type="component" value="Unassembled WGS sequence"/>
</dbReference>
<dbReference type="PANTHER" id="PTHR11777:SF9">
    <property type="entry name" value="ALANINE--TRNA LIGASE, CYTOPLASMIC"/>
    <property type="match status" value="1"/>
</dbReference>
<reference evidence="2" key="1">
    <citation type="submission" date="2023-03" db="EMBL/GenBank/DDBJ databases">
        <title>MT1 and MT2 Draft Genomes of Novel Species.</title>
        <authorList>
            <person name="Venkateswaran K."/>
        </authorList>
    </citation>
    <scope>NUCLEOTIDE SEQUENCE</scope>
    <source>
        <strain evidence="2">F6_3S_P_1C</strain>
    </source>
</reference>
<sequence>MNDAISSEAVTYISKMPKIEAKESNVEGNFWDKYPDIVKVYTIKDNEGKVWSREVCGGPHVEDTTNLGKFSIRKEQSSAAGVRRIKGGINKYFQNAEQ</sequence>